<feature type="compositionally biased region" description="Polar residues" evidence="9">
    <location>
        <begin position="629"/>
        <end position="646"/>
    </location>
</feature>
<evidence type="ECO:0008006" key="12">
    <source>
        <dbReference type="Google" id="ProtNLM"/>
    </source>
</evidence>
<sequence length="1673" mass="193098">MSSSSEGVSGWERLALVSEAEIRGSEEETVDLFYVFLLNNKLNGGKELDTVTLTKLINNIQTIIRLKNAEFQEQLTEYERDHTSHQKEGREREQLEQIIMEQRNKISELEGTINSLTAKVGGVGGGGMSLLGKVVDDLQSELEKTRTNVATEKIEIQRLNSELSVSAAQVQRLQLELASKDNELTQYRIEWEKRKAGKKSLIEEELRERLRLQGREMAEQLDKMELLLREKQALEGSVSTSDKEMKQLIEERESMLQKLQKHQEALAEAGRVNFDLERSLESLRSQLNQCQDQLADQVDANQRLCDKMKEDSERAKSKLSSRSKLLSEANSKISSLEDQLQQITINTQKGSALRLNKELAEKETEVQELQDELYQASVDIDSLSAQLKDAINRSDPVKVSPLLHKEIQDMKNQLKEMEALLKREQERRQQSEKDKEDVDSELVELRHKLDQYESGVLGLKEAMNEIKLKKEELAHRDTEVSGLVQEVNRLQSETDTLDEINEALRDKLGLEPGTEPELTQVRERRFAELNKLKRDNVTLTNEVQRLEEEKLTLRKKIIDQATSGSTKSLPVSVNSSPGHITVADLRNQLSKLQTELATERQRREAYQKEITRLNRDTSLPPPGDKTRAKTSQTGARRTSQTSQTSPRIKIDRVREREEIDSTGGLVYTNDNGPSTAGLAGHESTDGDVTANMQEGEELLMIINELKEREQSLRATEQEMNQLKNKYDIITHQQGLLYSEYSVAKRQWREERDQLMREKQELINKQGDTTHSTGDVDLLHSTISQLRSELQSLQVQNNNVNGSLRRTETLLLDKEREISQLNVQISSLERRMEAERRAREQSSTRSIEFTTEAIEQLQAQLVQKEHQVDKYQKLLQDTRQEYHVSVESYKEEILLLEKKLRTKTAALSRLQEDASLSPPPLVTLSSPPPPPLPLSSIHRYSPELAQEVQDTNRRLSEELEREKRERSDDRKQFLKKEEELKKELGQLRNKHRLEIKELHNSLSSKSSQISELEEELEIMNGELSAALESSKKVPSRSLRELVERLRSQLAEKERELLILTDSLKQVRADLVDTVQKTLQSQCRQDEAEVSVQRLVMERVRGAEEKHEEKMREMKSKTLQLETELDNVKKKLKESCSEFDRLQSDYMMKDNDVKEREEDISKLDEEIQQLKKSLNESKRLEYNMSRELAQLKERNSSSLVECDRLHKRCDVLQNKVDKQKQLLGEQEEQLHSLRMSSEKSSPKPSTISQLDNKHTSIEVARWEESKKWQRKIETMKLKLSEKNKETDTLQKHITTLKESLIRYEREKEVLAQRLRAAEKSATKPQDLVTMETGPAPPTLTRSEVETQLRTENIELENKVASLQLSLKEWEANYNYDVEKLKIEIKSLTNINEELMKTKENKVPPTMCTNEGGGGVLSVESKLREELLQSKKRLAHLQLQHQQVTMETPRLKSRIKDLEQYIEVLKGANSEREKLEFESKAGYFSAAEVEKTVSSMKRLIEKLQKENETLKTKEKKQQKGLLESENKRLKVELDKAHKSLAALGGKRAAASGDHSLAGLISENERLRNELRKEIEKSEKLYANISKLKSDKSKLEDDKIKFTEPHQETVRKRDELKRENDKLKAELDSFDPQFFEEIEDLKYNVTVAVQKNVELEEQLRHYSRQYGFPLPTGLMAE</sequence>
<evidence type="ECO:0000256" key="6">
    <source>
        <dbReference type="ARBA" id="ARBA00023212"/>
    </source>
</evidence>
<reference evidence="11" key="1">
    <citation type="journal article" date="2010" name="Nature">
        <title>The Amphimedon queenslandica genome and the evolution of animal complexity.</title>
        <authorList>
            <person name="Srivastava M."/>
            <person name="Simakov O."/>
            <person name="Chapman J."/>
            <person name="Fahey B."/>
            <person name="Gauthier M.E."/>
            <person name="Mitros T."/>
            <person name="Richards G.S."/>
            <person name="Conaco C."/>
            <person name="Dacre M."/>
            <person name="Hellsten U."/>
            <person name="Larroux C."/>
            <person name="Putnam N.H."/>
            <person name="Stanke M."/>
            <person name="Adamska M."/>
            <person name="Darling A."/>
            <person name="Degnan S.M."/>
            <person name="Oakley T.H."/>
            <person name="Plachetzki D.C."/>
            <person name="Zhai Y."/>
            <person name="Adamski M."/>
            <person name="Calcino A."/>
            <person name="Cummins S.F."/>
            <person name="Goodstein D.M."/>
            <person name="Harris C."/>
            <person name="Jackson D.J."/>
            <person name="Leys S.P."/>
            <person name="Shu S."/>
            <person name="Woodcroft B.J."/>
            <person name="Vervoort M."/>
            <person name="Kosik K.S."/>
            <person name="Manning G."/>
            <person name="Degnan B.M."/>
            <person name="Rokhsar D.S."/>
        </authorList>
    </citation>
    <scope>NUCLEOTIDE SEQUENCE [LARGE SCALE GENOMIC DNA]</scope>
</reference>
<feature type="compositionally biased region" description="Basic and acidic residues" evidence="9">
    <location>
        <begin position="597"/>
        <end position="615"/>
    </location>
</feature>
<feature type="compositionally biased region" description="Basic and acidic residues" evidence="9">
    <location>
        <begin position="648"/>
        <end position="659"/>
    </location>
</feature>
<feature type="region of interest" description="Disordered" evidence="9">
    <location>
        <begin position="596"/>
        <end position="685"/>
    </location>
</feature>
<accession>A0AAN0JDI2</accession>
<dbReference type="KEGG" id="aqu:100638351"/>
<evidence type="ECO:0000256" key="9">
    <source>
        <dbReference type="SAM" id="MobiDB-lite"/>
    </source>
</evidence>
<evidence type="ECO:0000313" key="10">
    <source>
        <dbReference type="EnsemblMetazoa" id="XP_019854773.1"/>
    </source>
</evidence>
<dbReference type="Proteomes" id="UP000007879">
    <property type="component" value="Unassembled WGS sequence"/>
</dbReference>
<feature type="region of interest" description="Disordered" evidence="9">
    <location>
        <begin position="1226"/>
        <end position="1251"/>
    </location>
</feature>
<feature type="compositionally biased region" description="Basic and acidic residues" evidence="9">
    <location>
        <begin position="949"/>
        <end position="969"/>
    </location>
</feature>
<evidence type="ECO:0000313" key="11">
    <source>
        <dbReference type="Proteomes" id="UP000007879"/>
    </source>
</evidence>
<evidence type="ECO:0000256" key="3">
    <source>
        <dbReference type="ARBA" id="ARBA00022490"/>
    </source>
</evidence>
<protein>
    <recommendedName>
        <fullName evidence="12">Centrosomal protein of 290kDa coiled-coil region domain-containing protein</fullName>
    </recommendedName>
</protein>
<feature type="coiled-coil region" evidence="8">
    <location>
        <begin position="217"/>
        <end position="300"/>
    </location>
</feature>
<keyword evidence="7" id="KW-0966">Cell projection</keyword>
<reference evidence="10" key="2">
    <citation type="submission" date="2024-06" db="UniProtKB">
        <authorList>
            <consortium name="EnsemblMetazoa"/>
        </authorList>
    </citation>
    <scope>IDENTIFICATION</scope>
</reference>
<dbReference type="EnsemblMetazoa" id="XM_019999214.1">
    <property type="protein sequence ID" value="XP_019854773.1"/>
    <property type="gene ID" value="LOC100638351"/>
</dbReference>
<feature type="coiled-coil region" evidence="8">
    <location>
        <begin position="68"/>
        <end position="190"/>
    </location>
</feature>
<feature type="coiled-coil region" evidence="8">
    <location>
        <begin position="1350"/>
        <end position="1517"/>
    </location>
</feature>
<dbReference type="GO" id="GO:0005813">
    <property type="term" value="C:centrosome"/>
    <property type="evidence" value="ECO:0007669"/>
    <property type="project" value="UniProtKB-SubCell"/>
</dbReference>
<keyword evidence="6" id="KW-0206">Cytoskeleton</keyword>
<feature type="region of interest" description="Disordered" evidence="9">
    <location>
        <begin position="910"/>
        <end position="969"/>
    </location>
</feature>
<feature type="compositionally biased region" description="Basic and acidic residues" evidence="9">
    <location>
        <begin position="1226"/>
        <end position="1239"/>
    </location>
</feature>
<evidence type="ECO:0000256" key="7">
    <source>
        <dbReference type="ARBA" id="ARBA00023273"/>
    </source>
</evidence>
<feature type="coiled-coil region" evidence="8">
    <location>
        <begin position="1553"/>
        <end position="1661"/>
    </location>
</feature>
<dbReference type="PANTHER" id="PTHR18879:SF20">
    <property type="entry name" value="CENTROSOMAL PROTEIN OF 290 KDA"/>
    <property type="match status" value="1"/>
</dbReference>
<feature type="coiled-coil region" evidence="8">
    <location>
        <begin position="1263"/>
        <end position="1318"/>
    </location>
</feature>
<proteinExistence type="predicted"/>
<evidence type="ECO:0000256" key="4">
    <source>
        <dbReference type="ARBA" id="ARBA00022794"/>
    </source>
</evidence>
<feature type="compositionally biased region" description="Pro residues" evidence="9">
    <location>
        <begin position="916"/>
        <end position="932"/>
    </location>
</feature>
<keyword evidence="3" id="KW-0963">Cytoplasm</keyword>
<keyword evidence="5 8" id="KW-0175">Coiled coil</keyword>
<evidence type="ECO:0000256" key="8">
    <source>
        <dbReference type="SAM" id="Coils"/>
    </source>
</evidence>
<gene>
    <name evidence="10" type="primary">100638351</name>
</gene>
<keyword evidence="11" id="KW-1185">Reference proteome</keyword>
<evidence type="ECO:0000256" key="1">
    <source>
        <dbReference type="ARBA" id="ARBA00004120"/>
    </source>
</evidence>
<comment type="subcellular location">
    <subcellularLocation>
        <location evidence="1">Cytoplasm</location>
        <location evidence="1">Cytoskeleton</location>
        <location evidence="1">Cilium basal body</location>
    </subcellularLocation>
    <subcellularLocation>
        <location evidence="2">Cytoplasm</location>
        <location evidence="2">Cytoskeleton</location>
        <location evidence="2">Microtubule organizing center</location>
        <location evidence="2">Centrosome</location>
    </subcellularLocation>
</comment>
<evidence type="ECO:0000256" key="5">
    <source>
        <dbReference type="ARBA" id="ARBA00023054"/>
    </source>
</evidence>
<feature type="coiled-coil region" evidence="8">
    <location>
        <begin position="326"/>
        <end position="556"/>
    </location>
</feature>
<name>A0AAN0JDI2_AMPQE</name>
<evidence type="ECO:0000256" key="2">
    <source>
        <dbReference type="ARBA" id="ARBA00004300"/>
    </source>
</evidence>
<dbReference type="GO" id="GO:0030030">
    <property type="term" value="P:cell projection organization"/>
    <property type="evidence" value="ECO:0007669"/>
    <property type="project" value="UniProtKB-KW"/>
</dbReference>
<feature type="region of interest" description="Disordered" evidence="9">
    <location>
        <begin position="1318"/>
        <end position="1338"/>
    </location>
</feature>
<organism evidence="10 11">
    <name type="scientific">Amphimedon queenslandica</name>
    <name type="common">Sponge</name>
    <dbReference type="NCBI Taxonomy" id="400682"/>
    <lineage>
        <taxon>Eukaryota</taxon>
        <taxon>Metazoa</taxon>
        <taxon>Porifera</taxon>
        <taxon>Demospongiae</taxon>
        <taxon>Heteroscleromorpha</taxon>
        <taxon>Haplosclerida</taxon>
        <taxon>Niphatidae</taxon>
        <taxon>Amphimedon</taxon>
    </lineage>
</organism>
<keyword evidence="4" id="KW-0970">Cilium biogenesis/degradation</keyword>
<dbReference type="PANTHER" id="PTHR18879">
    <property type="entry name" value="CENTROSOMAL PROTEIN OF 290 KDA"/>
    <property type="match status" value="1"/>
</dbReference>
<dbReference type="InterPro" id="IPR026201">
    <property type="entry name" value="Cep290"/>
</dbReference>